<evidence type="ECO:0000259" key="7">
    <source>
        <dbReference type="SMART" id="SM00387"/>
    </source>
</evidence>
<dbReference type="PRINTS" id="PR00344">
    <property type="entry name" value="BCTRLSENSOR"/>
</dbReference>
<dbReference type="Pfam" id="PF02518">
    <property type="entry name" value="HATPase_c"/>
    <property type="match status" value="1"/>
</dbReference>
<feature type="domain" description="Histidine kinase/HSP90-like ATPase" evidence="7">
    <location>
        <begin position="28"/>
        <end position="124"/>
    </location>
</feature>
<evidence type="ECO:0000256" key="2">
    <source>
        <dbReference type="ARBA" id="ARBA00012438"/>
    </source>
</evidence>
<dbReference type="SUPFAM" id="SSF55874">
    <property type="entry name" value="ATPase domain of HSP90 chaperone/DNA topoisomerase II/histidine kinase"/>
    <property type="match status" value="1"/>
</dbReference>
<dbReference type="GO" id="GO:0016301">
    <property type="term" value="F:kinase activity"/>
    <property type="evidence" value="ECO:0007669"/>
    <property type="project" value="UniProtKB-KW"/>
</dbReference>
<comment type="catalytic activity">
    <reaction evidence="1">
        <text>ATP + protein L-histidine = ADP + protein N-phospho-L-histidine.</text>
        <dbReference type="EC" id="2.7.13.3"/>
    </reaction>
</comment>
<evidence type="ECO:0000256" key="6">
    <source>
        <dbReference type="SAM" id="MobiDB-lite"/>
    </source>
</evidence>
<dbReference type="RefSeq" id="WP_380112417.1">
    <property type="nucleotide sequence ID" value="NZ_JBHSIU010000001.1"/>
</dbReference>
<evidence type="ECO:0000256" key="1">
    <source>
        <dbReference type="ARBA" id="ARBA00000085"/>
    </source>
</evidence>
<dbReference type="PANTHER" id="PTHR24421:SF10">
    <property type="entry name" value="NITRATE_NITRITE SENSOR PROTEIN NARQ"/>
    <property type="match status" value="1"/>
</dbReference>
<keyword evidence="4 8" id="KW-0418">Kinase</keyword>
<dbReference type="PANTHER" id="PTHR24421">
    <property type="entry name" value="NITRATE/NITRITE SENSOR PROTEIN NARX-RELATED"/>
    <property type="match status" value="1"/>
</dbReference>
<reference evidence="9" key="1">
    <citation type="journal article" date="2019" name="Int. J. Syst. Evol. Microbiol.">
        <title>The Global Catalogue of Microorganisms (GCM) 10K type strain sequencing project: providing services to taxonomists for standard genome sequencing and annotation.</title>
        <authorList>
            <consortium name="The Broad Institute Genomics Platform"/>
            <consortium name="The Broad Institute Genome Sequencing Center for Infectious Disease"/>
            <person name="Wu L."/>
            <person name="Ma J."/>
        </authorList>
    </citation>
    <scope>NUCLEOTIDE SEQUENCE [LARGE SCALE GENOMIC DNA]</scope>
    <source>
        <strain evidence="9">CGMCC 4.7152</strain>
    </source>
</reference>
<comment type="caution">
    <text evidence="8">The sequence shown here is derived from an EMBL/GenBank/DDBJ whole genome shotgun (WGS) entry which is preliminary data.</text>
</comment>
<evidence type="ECO:0000313" key="8">
    <source>
        <dbReference type="EMBL" id="MFC4996221.1"/>
    </source>
</evidence>
<keyword evidence="3" id="KW-0808">Transferase</keyword>
<dbReference type="InterPro" id="IPR003594">
    <property type="entry name" value="HATPase_dom"/>
</dbReference>
<organism evidence="8 9">
    <name type="scientific">Dactylosporangium cerinum</name>
    <dbReference type="NCBI Taxonomy" id="1434730"/>
    <lineage>
        <taxon>Bacteria</taxon>
        <taxon>Bacillati</taxon>
        <taxon>Actinomycetota</taxon>
        <taxon>Actinomycetes</taxon>
        <taxon>Micromonosporales</taxon>
        <taxon>Micromonosporaceae</taxon>
        <taxon>Dactylosporangium</taxon>
    </lineage>
</organism>
<sequence>MSALKTLARRSPAPVTVSPGPKRRLPDCVEVAAYYVVSEALTNAAKYAQASAVDVNVDITVDRATGREVLVVSVRDDGVGGADPALGSGLVGLTDRVEALGGHLRLSSPAGRGTSLFATLPTDVDCQRLHAASQRSDA</sequence>
<keyword evidence="9" id="KW-1185">Reference proteome</keyword>
<protein>
    <recommendedName>
        <fullName evidence="2">histidine kinase</fullName>
        <ecNumber evidence="2">2.7.13.3</ecNumber>
    </recommendedName>
</protein>
<proteinExistence type="predicted"/>
<evidence type="ECO:0000256" key="4">
    <source>
        <dbReference type="ARBA" id="ARBA00022777"/>
    </source>
</evidence>
<dbReference type="InterPro" id="IPR036890">
    <property type="entry name" value="HATPase_C_sf"/>
</dbReference>
<dbReference type="EMBL" id="JBHSIU010000001">
    <property type="protein sequence ID" value="MFC4996221.1"/>
    <property type="molecule type" value="Genomic_DNA"/>
</dbReference>
<evidence type="ECO:0000256" key="3">
    <source>
        <dbReference type="ARBA" id="ARBA00022679"/>
    </source>
</evidence>
<gene>
    <name evidence="8" type="ORF">ACFPIJ_00055</name>
</gene>
<dbReference type="CDD" id="cd16917">
    <property type="entry name" value="HATPase_UhpB-NarQ-NarX-like"/>
    <property type="match status" value="1"/>
</dbReference>
<evidence type="ECO:0000313" key="9">
    <source>
        <dbReference type="Proteomes" id="UP001595912"/>
    </source>
</evidence>
<evidence type="ECO:0000256" key="5">
    <source>
        <dbReference type="ARBA" id="ARBA00023012"/>
    </source>
</evidence>
<dbReference type="Proteomes" id="UP001595912">
    <property type="component" value="Unassembled WGS sequence"/>
</dbReference>
<keyword evidence="5" id="KW-0902">Two-component regulatory system</keyword>
<dbReference type="InterPro" id="IPR050482">
    <property type="entry name" value="Sensor_HK_TwoCompSys"/>
</dbReference>
<dbReference type="SMART" id="SM00387">
    <property type="entry name" value="HATPase_c"/>
    <property type="match status" value="1"/>
</dbReference>
<feature type="region of interest" description="Disordered" evidence="6">
    <location>
        <begin position="1"/>
        <end position="22"/>
    </location>
</feature>
<dbReference type="InterPro" id="IPR004358">
    <property type="entry name" value="Sig_transdc_His_kin-like_C"/>
</dbReference>
<dbReference type="EC" id="2.7.13.3" evidence="2"/>
<name>A0ABV9VNQ6_9ACTN</name>
<accession>A0ABV9VNQ6</accession>
<dbReference type="Gene3D" id="3.30.565.10">
    <property type="entry name" value="Histidine kinase-like ATPase, C-terminal domain"/>
    <property type="match status" value="1"/>
</dbReference>